<dbReference type="GO" id="GO:0008168">
    <property type="term" value="F:methyltransferase activity"/>
    <property type="evidence" value="ECO:0007669"/>
    <property type="project" value="UniProtKB-KW"/>
</dbReference>
<comment type="caution">
    <text evidence="3">The sequence shown here is derived from an EMBL/GenBank/DDBJ whole genome shotgun (WGS) entry which is preliminary data.</text>
</comment>
<name>A0AAV1NDX3_SCOSC</name>
<dbReference type="Gene3D" id="3.40.50.150">
    <property type="entry name" value="Vaccinia Virus protein VP39"/>
    <property type="match status" value="1"/>
</dbReference>
<accession>A0AAV1NDX3</accession>
<dbReference type="GO" id="GO:0005829">
    <property type="term" value="C:cytosol"/>
    <property type="evidence" value="ECO:0007669"/>
    <property type="project" value="TreeGrafter"/>
</dbReference>
<evidence type="ECO:0000256" key="1">
    <source>
        <dbReference type="ARBA" id="ARBA00022603"/>
    </source>
</evidence>
<dbReference type="InterPro" id="IPR029063">
    <property type="entry name" value="SAM-dependent_MTases_sf"/>
</dbReference>
<dbReference type="EMBL" id="CAWUFR010000027">
    <property type="protein sequence ID" value="CAK6957029.1"/>
    <property type="molecule type" value="Genomic_DNA"/>
</dbReference>
<dbReference type="GO" id="GO:0032991">
    <property type="term" value="C:protein-containing complex"/>
    <property type="evidence" value="ECO:0007669"/>
    <property type="project" value="TreeGrafter"/>
</dbReference>
<dbReference type="PANTHER" id="PTHR14614:SF44">
    <property type="entry name" value="PROTEIN N-LYSINE METHYLTRANSFERASE METTL21D"/>
    <property type="match status" value="1"/>
</dbReference>
<protein>
    <submittedName>
        <fullName evidence="3">Protein-lysine methyltransferase METTL21D</fullName>
    </submittedName>
</protein>
<dbReference type="GO" id="GO:0032259">
    <property type="term" value="P:methylation"/>
    <property type="evidence" value="ECO:0007669"/>
    <property type="project" value="UniProtKB-KW"/>
</dbReference>
<evidence type="ECO:0000313" key="3">
    <source>
        <dbReference type="EMBL" id="CAK6957029.1"/>
    </source>
</evidence>
<proteinExistence type="predicted"/>
<dbReference type="Proteomes" id="UP001314229">
    <property type="component" value="Unassembled WGS sequence"/>
</dbReference>
<dbReference type="AlphaFoldDB" id="A0AAV1NDX3"/>
<evidence type="ECO:0000256" key="2">
    <source>
        <dbReference type="ARBA" id="ARBA00022691"/>
    </source>
</evidence>
<reference evidence="3 4" key="1">
    <citation type="submission" date="2024-01" db="EMBL/GenBank/DDBJ databases">
        <authorList>
            <person name="Alioto T."/>
            <person name="Alioto T."/>
            <person name="Gomez Garrido J."/>
        </authorList>
    </citation>
    <scope>NUCLEOTIDE SEQUENCE [LARGE SCALE GENOMIC DNA]</scope>
</reference>
<sequence length="222" mass="24850">MAADGDQSDYFVREIEKNDGFTLKVNQCYMGDVGCVVWDAAIVLAKYLETKQFYEPSTGMNLWADRRVVELGAGTGAAGLMAATLGAQVTVTDLEDLQTLMRVNIKDNQKLISSGSITAKVLKWGEDVSDFLPPPHYVLMADCIYYEQSIAPLVETLKLLAGPETCIICCYEQRTEGVNPEVERKFFKLLEQNFSCEEIPSSKQDPEFNSPDIHILHIRRKV</sequence>
<gene>
    <name evidence="3" type="ORF">FSCOSCO3_A000054</name>
</gene>
<dbReference type="SUPFAM" id="SSF53335">
    <property type="entry name" value="S-adenosyl-L-methionine-dependent methyltransferases"/>
    <property type="match status" value="1"/>
</dbReference>
<dbReference type="PANTHER" id="PTHR14614">
    <property type="entry name" value="HEPATOCELLULAR CARCINOMA-ASSOCIATED ANTIGEN"/>
    <property type="match status" value="1"/>
</dbReference>
<organism evidence="3 4">
    <name type="scientific">Scomber scombrus</name>
    <name type="common">Atlantic mackerel</name>
    <name type="synonym">Scomber vernalis</name>
    <dbReference type="NCBI Taxonomy" id="13677"/>
    <lineage>
        <taxon>Eukaryota</taxon>
        <taxon>Metazoa</taxon>
        <taxon>Chordata</taxon>
        <taxon>Craniata</taxon>
        <taxon>Vertebrata</taxon>
        <taxon>Euteleostomi</taxon>
        <taxon>Actinopterygii</taxon>
        <taxon>Neopterygii</taxon>
        <taxon>Teleostei</taxon>
        <taxon>Neoteleostei</taxon>
        <taxon>Acanthomorphata</taxon>
        <taxon>Pelagiaria</taxon>
        <taxon>Scombriformes</taxon>
        <taxon>Scombridae</taxon>
        <taxon>Scomber</taxon>
    </lineage>
</organism>
<evidence type="ECO:0000313" key="4">
    <source>
        <dbReference type="Proteomes" id="UP001314229"/>
    </source>
</evidence>
<keyword evidence="4" id="KW-1185">Reference proteome</keyword>
<dbReference type="Pfam" id="PF10294">
    <property type="entry name" value="Methyltransf_16"/>
    <property type="match status" value="1"/>
</dbReference>
<dbReference type="InterPro" id="IPR019410">
    <property type="entry name" value="Methyltransf_16"/>
</dbReference>
<keyword evidence="2" id="KW-0949">S-adenosyl-L-methionine</keyword>
<keyword evidence="1 3" id="KW-0808">Transferase</keyword>
<keyword evidence="1 3" id="KW-0489">Methyltransferase</keyword>